<dbReference type="SMART" id="SM00028">
    <property type="entry name" value="TPR"/>
    <property type="match status" value="4"/>
</dbReference>
<dbReference type="InterPro" id="IPR011990">
    <property type="entry name" value="TPR-like_helical_dom_sf"/>
</dbReference>
<accession>A0A1W1VQQ0</accession>
<dbReference type="InterPro" id="IPR036388">
    <property type="entry name" value="WH-like_DNA-bd_sf"/>
</dbReference>
<organism evidence="1 2">
    <name type="scientific">Deinococcus hopiensis KR-140</name>
    <dbReference type="NCBI Taxonomy" id="695939"/>
    <lineage>
        <taxon>Bacteria</taxon>
        <taxon>Thermotogati</taxon>
        <taxon>Deinococcota</taxon>
        <taxon>Deinococci</taxon>
        <taxon>Deinococcales</taxon>
        <taxon>Deinococcaceae</taxon>
        <taxon>Deinococcus</taxon>
    </lineage>
</organism>
<keyword evidence="2" id="KW-1185">Reference proteome</keyword>
<dbReference type="GO" id="GO:0003677">
    <property type="term" value="F:DNA binding"/>
    <property type="evidence" value="ECO:0007669"/>
    <property type="project" value="UniProtKB-KW"/>
</dbReference>
<dbReference type="InterPro" id="IPR019734">
    <property type="entry name" value="TPR_rpt"/>
</dbReference>
<gene>
    <name evidence="1" type="ORF">SAMN00790413_02886</name>
</gene>
<dbReference type="EMBL" id="FWWU01000009">
    <property type="protein sequence ID" value="SMB95550.1"/>
    <property type="molecule type" value="Genomic_DNA"/>
</dbReference>
<protein>
    <submittedName>
        <fullName evidence="1">DNA-binding transcriptional activator of the SARP family</fullName>
    </submittedName>
</protein>
<dbReference type="Pfam" id="PF13424">
    <property type="entry name" value="TPR_12"/>
    <property type="match status" value="1"/>
</dbReference>
<dbReference type="Gene3D" id="1.25.40.10">
    <property type="entry name" value="Tetratricopeptide repeat domain"/>
    <property type="match status" value="2"/>
</dbReference>
<sequence>MPLSARLQALLASSPARVIAPVDIGTGPEALQAWAEEHGRTVTCGPPPAELERWLWFPRKRGEVVAWAETNPTAESPLVLTGADTLLDAEAWRAALGGNGRWAAKTYALARGWPAALPLARGLTGRGAAEEWYRHPLAAVALTPLLPPEALRSAYRALALSPLVTPGVASVLEITPETVEALAEGGWLWPVPGGWEIPGVLRRHLCPLPDPAQAGRVADELHRGGHTLAALTLLREAGAWKAHLTLLAGHLRATAGTDLLRASLRVLPPYWRERPEALYLAGLLARASGDLPRAEDLYTRALPGLPPTLAPLAANARGVVRAMRGNASGALADFEAASCAGGLTGGEAAHNRATLLVQLGRHAEAERSLDDAIAAFREAGDLRREARSLETLGALQFGRGLLAEALTPYEHVLRLQAEQPQETALTHVNLAEVHALLGDVGAARGHLEQARDLISRFGLAGVEGWMGRVQALLALHAGLPAVARDLLTAEAGGDPALQAETALLLARTQRELGEAEAASEALAQARSLGLRADLEAALQGGDPGEVIAAAREEDARLELATALLHRGTPGDLEEALSLIRTHGYRTLLESPAAHRLVEHAGDEATRTLFPLTLRVLGPLRVTHAGRTWRSENFPTRKSAALLVALALSGRSQPREGLAERFWPGAKNPLASLQTAVYHLRTTFGVNLISSARGRLTLTFPVQSDLGRLQDALSSRDPDQLATLLRQDAGPPAVLPDLSSELHEEREFAERLLHDALQVYADAQPGGSLERRDALRQLIAADPLNITARSDLVEWHLAQGDAESAGQERARMEDILRELGEGGRG</sequence>
<dbReference type="PANTHER" id="PTHR10098">
    <property type="entry name" value="RAPSYN-RELATED"/>
    <property type="match status" value="1"/>
</dbReference>
<evidence type="ECO:0000313" key="2">
    <source>
        <dbReference type="Proteomes" id="UP000192582"/>
    </source>
</evidence>
<dbReference type="SUPFAM" id="SSF48452">
    <property type="entry name" value="TPR-like"/>
    <property type="match status" value="1"/>
</dbReference>
<proteinExistence type="predicted"/>
<dbReference type="RefSeq" id="WP_084050114.1">
    <property type="nucleotide sequence ID" value="NZ_FWWU01000009.1"/>
</dbReference>
<dbReference type="Gene3D" id="1.10.10.10">
    <property type="entry name" value="Winged helix-like DNA-binding domain superfamily/Winged helix DNA-binding domain"/>
    <property type="match status" value="1"/>
</dbReference>
<dbReference type="PANTHER" id="PTHR10098:SF108">
    <property type="entry name" value="TETRATRICOPEPTIDE REPEAT PROTEIN 28"/>
    <property type="match status" value="1"/>
</dbReference>
<dbReference type="STRING" id="695939.SAMN00790413_02886"/>
<evidence type="ECO:0000313" key="1">
    <source>
        <dbReference type="EMBL" id="SMB95550.1"/>
    </source>
</evidence>
<dbReference type="Proteomes" id="UP000192582">
    <property type="component" value="Unassembled WGS sequence"/>
</dbReference>
<reference evidence="1 2" key="1">
    <citation type="submission" date="2017-04" db="EMBL/GenBank/DDBJ databases">
        <authorList>
            <person name="Afonso C.L."/>
            <person name="Miller P.J."/>
            <person name="Scott M.A."/>
            <person name="Spackman E."/>
            <person name="Goraichik I."/>
            <person name="Dimitrov K.M."/>
            <person name="Suarez D.L."/>
            <person name="Swayne D.E."/>
        </authorList>
    </citation>
    <scope>NUCLEOTIDE SEQUENCE [LARGE SCALE GENOMIC DNA]</scope>
    <source>
        <strain evidence="1 2">KR-140</strain>
    </source>
</reference>
<dbReference type="AlphaFoldDB" id="A0A1W1VQQ0"/>
<dbReference type="OrthoDB" id="64695at2"/>
<keyword evidence="1" id="KW-0238">DNA-binding</keyword>
<name>A0A1W1VQQ0_9DEIO</name>